<evidence type="ECO:0000259" key="4">
    <source>
        <dbReference type="Pfam" id="PF04967"/>
    </source>
</evidence>
<dbReference type="InterPro" id="IPR007050">
    <property type="entry name" value="HTH_bacterioopsin"/>
</dbReference>
<dbReference type="PANTHER" id="PTHR34236">
    <property type="entry name" value="DIMETHYL SULFOXIDE REDUCTASE TRANSCRIPTIONAL ACTIVATOR"/>
    <property type="match status" value="1"/>
</dbReference>
<evidence type="ECO:0000256" key="1">
    <source>
        <dbReference type="ARBA" id="ARBA00023015"/>
    </source>
</evidence>
<reference evidence="6 7" key="1">
    <citation type="journal article" date="2019" name="Int. J. Syst. Evol. Microbiol.">
        <title>The Global Catalogue of Microorganisms (GCM) 10K type strain sequencing project: providing services to taxonomists for standard genome sequencing and annotation.</title>
        <authorList>
            <consortium name="The Broad Institute Genomics Platform"/>
            <consortium name="The Broad Institute Genome Sequencing Center for Infectious Disease"/>
            <person name="Wu L."/>
            <person name="Ma J."/>
        </authorList>
    </citation>
    <scope>NUCLEOTIDE SEQUENCE [LARGE SCALE GENOMIC DNA]</scope>
    <source>
        <strain evidence="6 7">CGMCC 1.12554</strain>
    </source>
</reference>
<protein>
    <submittedName>
        <fullName evidence="6">Helix-turn-helix domain-containing protein</fullName>
    </submittedName>
</protein>
<keyword evidence="1" id="KW-0805">Transcription regulation</keyword>
<keyword evidence="7" id="KW-1185">Reference proteome</keyword>
<evidence type="ECO:0000259" key="5">
    <source>
        <dbReference type="Pfam" id="PF24277"/>
    </source>
</evidence>
<keyword evidence="2" id="KW-0804">Transcription</keyword>
<gene>
    <name evidence="6" type="ORF">ACFQMF_04690</name>
</gene>
<evidence type="ECO:0000256" key="2">
    <source>
        <dbReference type="ARBA" id="ARBA00023163"/>
    </source>
</evidence>
<dbReference type="EMBL" id="JBHTBL010000004">
    <property type="protein sequence ID" value="MFC7323877.1"/>
    <property type="molecule type" value="Genomic_DNA"/>
</dbReference>
<dbReference type="PANTHER" id="PTHR34236:SF1">
    <property type="entry name" value="DIMETHYL SULFOXIDE REDUCTASE TRANSCRIPTIONAL ACTIVATOR"/>
    <property type="match status" value="1"/>
</dbReference>
<feature type="domain" description="HTH bat-type" evidence="4">
    <location>
        <begin position="195"/>
        <end position="246"/>
    </location>
</feature>
<accession>A0ABD6AIQ6</accession>
<dbReference type="RefSeq" id="WP_256408711.1">
    <property type="nucleotide sequence ID" value="NZ_JANHDN010000003.1"/>
</dbReference>
<feature type="domain" description="DmsR-like N-terminal" evidence="5">
    <location>
        <begin position="49"/>
        <end position="179"/>
    </location>
</feature>
<evidence type="ECO:0000256" key="3">
    <source>
        <dbReference type="SAM" id="MobiDB-lite"/>
    </source>
</evidence>
<organism evidence="6 7">
    <name type="scientific">Halorubrum rutilum</name>
    <dbReference type="NCBI Taxonomy" id="1364933"/>
    <lineage>
        <taxon>Archaea</taxon>
        <taxon>Methanobacteriati</taxon>
        <taxon>Methanobacteriota</taxon>
        <taxon>Stenosarchaea group</taxon>
        <taxon>Halobacteria</taxon>
        <taxon>Halobacteriales</taxon>
        <taxon>Haloferacaceae</taxon>
        <taxon>Halorubrum</taxon>
    </lineage>
</organism>
<feature type="region of interest" description="Disordered" evidence="3">
    <location>
        <begin position="1"/>
        <end position="71"/>
    </location>
</feature>
<dbReference type="Pfam" id="PF04967">
    <property type="entry name" value="HTH_10"/>
    <property type="match status" value="1"/>
</dbReference>
<comment type="caution">
    <text evidence="6">The sequence shown here is derived from an EMBL/GenBank/DDBJ whole genome shotgun (WGS) entry which is preliminary data.</text>
</comment>
<dbReference type="InterPro" id="IPR056433">
    <property type="entry name" value="DmsR-like_N"/>
</dbReference>
<dbReference type="Proteomes" id="UP001596545">
    <property type="component" value="Unassembled WGS sequence"/>
</dbReference>
<evidence type="ECO:0000313" key="7">
    <source>
        <dbReference type="Proteomes" id="UP001596545"/>
    </source>
</evidence>
<dbReference type="Pfam" id="PF24277">
    <property type="entry name" value="DmsR_N"/>
    <property type="match status" value="1"/>
</dbReference>
<sequence>MSRGSRRPVSADDSTDPVGGGSPDGDPPDDPSSGDPDDAVAEGAVGRSRGVRARLAVRDPPHAPVADALPEGAVATDVERVRLDDAVVSEFRTDREIGAEPVFAADGEYVYRTRSPPTEPYPCRSIESLGHPVSDVTVRTGPDRILLTLSLPSVDPIDEIVETVEATGASVTLERLTRSGGSAGCDPVVIDRGRLTDRQREVVRTAQRLGYFEYPRGADAEAVAAAVGIARSTFAEHLAAAQRRVFGEFVDP</sequence>
<name>A0ABD6AIQ6_9EURY</name>
<dbReference type="AlphaFoldDB" id="A0ABD6AIQ6"/>
<proteinExistence type="predicted"/>
<evidence type="ECO:0000313" key="6">
    <source>
        <dbReference type="EMBL" id="MFC7323877.1"/>
    </source>
</evidence>